<organism evidence="1 2">
    <name type="scientific">Corchorus olitorius</name>
    <dbReference type="NCBI Taxonomy" id="93759"/>
    <lineage>
        <taxon>Eukaryota</taxon>
        <taxon>Viridiplantae</taxon>
        <taxon>Streptophyta</taxon>
        <taxon>Embryophyta</taxon>
        <taxon>Tracheophyta</taxon>
        <taxon>Spermatophyta</taxon>
        <taxon>Magnoliopsida</taxon>
        <taxon>eudicotyledons</taxon>
        <taxon>Gunneridae</taxon>
        <taxon>Pentapetalae</taxon>
        <taxon>rosids</taxon>
        <taxon>malvids</taxon>
        <taxon>Malvales</taxon>
        <taxon>Malvaceae</taxon>
        <taxon>Grewioideae</taxon>
        <taxon>Apeibeae</taxon>
        <taxon>Corchorus</taxon>
    </lineage>
</organism>
<keyword evidence="2" id="KW-1185">Reference proteome</keyword>
<proteinExistence type="predicted"/>
<evidence type="ECO:0000313" key="1">
    <source>
        <dbReference type="EMBL" id="OMO50125.1"/>
    </source>
</evidence>
<name>A0A1R3FWH2_9ROSI</name>
<dbReference type="Proteomes" id="UP000187203">
    <property type="component" value="Unassembled WGS sequence"/>
</dbReference>
<dbReference type="EMBL" id="AWUE01024689">
    <property type="protein sequence ID" value="OMO50125.1"/>
    <property type="molecule type" value="Genomic_DNA"/>
</dbReference>
<comment type="caution">
    <text evidence="1">The sequence shown here is derived from an EMBL/GenBank/DDBJ whole genome shotgun (WGS) entry which is preliminary data.</text>
</comment>
<sequence>MHYPKDDSLENSAYQAAERSVYQAAEKSVYWEVLLLPTGETIVSSHQIFQQVQC</sequence>
<protein>
    <submittedName>
        <fullName evidence="1">Potassium transporter</fullName>
    </submittedName>
</protein>
<evidence type="ECO:0000313" key="2">
    <source>
        <dbReference type="Proteomes" id="UP000187203"/>
    </source>
</evidence>
<accession>A0A1R3FWH2</accession>
<gene>
    <name evidence="1" type="ORF">COLO4_38228</name>
</gene>
<dbReference type="AlphaFoldDB" id="A0A1R3FWH2"/>
<reference evidence="2" key="1">
    <citation type="submission" date="2013-09" db="EMBL/GenBank/DDBJ databases">
        <title>Corchorus olitorius genome sequencing.</title>
        <authorList>
            <person name="Alam M."/>
            <person name="Haque M.S."/>
            <person name="Islam M.S."/>
            <person name="Emdad E.M."/>
            <person name="Islam M.M."/>
            <person name="Ahmed B."/>
            <person name="Halim A."/>
            <person name="Hossen Q.M.M."/>
            <person name="Hossain M.Z."/>
            <person name="Ahmed R."/>
            <person name="Khan M.M."/>
            <person name="Islam R."/>
            <person name="Rashid M.M."/>
            <person name="Khan S.A."/>
            <person name="Rahman M.S."/>
            <person name="Alam M."/>
            <person name="Yahiya A.S."/>
            <person name="Khan M.S."/>
            <person name="Azam M.S."/>
            <person name="Haque T."/>
            <person name="Lashkar M.Z.H."/>
            <person name="Akhand A.I."/>
            <person name="Morshed G."/>
            <person name="Roy S."/>
            <person name="Uddin K.S."/>
            <person name="Rabeya T."/>
            <person name="Hossain A.S."/>
            <person name="Chowdhury A."/>
            <person name="Snigdha A.R."/>
            <person name="Mortoza M.S."/>
            <person name="Matin S.A."/>
            <person name="Hoque S.M.E."/>
            <person name="Islam M.K."/>
            <person name="Roy D.K."/>
            <person name="Haider R."/>
            <person name="Moosa M.M."/>
            <person name="Elias S.M."/>
            <person name="Hasan A.M."/>
            <person name="Jahan S."/>
            <person name="Shafiuddin M."/>
            <person name="Mahmood N."/>
            <person name="Shommy N.S."/>
        </authorList>
    </citation>
    <scope>NUCLEOTIDE SEQUENCE [LARGE SCALE GENOMIC DNA]</scope>
    <source>
        <strain evidence="2">cv. O-4</strain>
    </source>
</reference>